<comment type="subcellular location">
    <subcellularLocation>
        <location evidence="1 9">Cytoplasm</location>
    </subcellularLocation>
</comment>
<dbReference type="EC" id="2.7.2.7" evidence="9"/>
<evidence type="ECO:0000256" key="1">
    <source>
        <dbReference type="ARBA" id="ARBA00004496"/>
    </source>
</evidence>
<keyword evidence="6 9" id="KW-0418">Kinase</keyword>
<evidence type="ECO:0000256" key="9">
    <source>
        <dbReference type="HAMAP-Rule" id="MF_00542"/>
    </source>
</evidence>
<dbReference type="GO" id="GO:0008776">
    <property type="term" value="F:acetate kinase activity"/>
    <property type="evidence" value="ECO:0007669"/>
    <property type="project" value="TreeGrafter"/>
</dbReference>
<keyword evidence="7 9" id="KW-0067">ATP-binding</keyword>
<dbReference type="InterPro" id="IPR023865">
    <property type="entry name" value="Aliphatic_acid_kinase_CS"/>
</dbReference>
<evidence type="ECO:0000313" key="11">
    <source>
        <dbReference type="EMBL" id="PTA67797.1"/>
    </source>
</evidence>
<keyword evidence="3 9" id="KW-0963">Cytoplasm</keyword>
<dbReference type="PRINTS" id="PR00471">
    <property type="entry name" value="ACETATEKNASE"/>
</dbReference>
<name>A0A2T3W7L2_9DEIO</name>
<dbReference type="PIRSF" id="PIRSF036458">
    <property type="entry name" value="Butyrate_kin"/>
    <property type="match status" value="1"/>
</dbReference>
<evidence type="ECO:0000313" key="12">
    <source>
        <dbReference type="Proteomes" id="UP000240317"/>
    </source>
</evidence>
<evidence type="ECO:0000256" key="10">
    <source>
        <dbReference type="RuleBase" id="RU003835"/>
    </source>
</evidence>
<evidence type="ECO:0000256" key="5">
    <source>
        <dbReference type="ARBA" id="ARBA00022741"/>
    </source>
</evidence>
<dbReference type="Proteomes" id="UP000240317">
    <property type="component" value="Unassembled WGS sequence"/>
</dbReference>
<dbReference type="InterPro" id="IPR011245">
    <property type="entry name" value="Butyrate_kin"/>
</dbReference>
<reference evidence="11 12" key="1">
    <citation type="submission" date="2018-03" db="EMBL/GenBank/DDBJ databases">
        <title>Draft genome of Deinococcus sp. OD32.</title>
        <authorList>
            <person name="Wang X.-P."/>
            <person name="Du Z.-J."/>
        </authorList>
    </citation>
    <scope>NUCLEOTIDE SEQUENCE [LARGE SCALE GENOMIC DNA]</scope>
    <source>
        <strain evidence="11 12">OD32</strain>
    </source>
</reference>
<dbReference type="HAMAP" id="MF_00542">
    <property type="entry name" value="Butyrate_kinase"/>
    <property type="match status" value="1"/>
</dbReference>
<dbReference type="Gene3D" id="3.30.420.40">
    <property type="match status" value="2"/>
</dbReference>
<proteinExistence type="inferred from homology"/>
<dbReference type="GO" id="GO:0047761">
    <property type="term" value="F:butyrate kinase activity"/>
    <property type="evidence" value="ECO:0007669"/>
    <property type="project" value="UniProtKB-UniRule"/>
</dbReference>
<dbReference type="OrthoDB" id="9771859at2"/>
<evidence type="ECO:0000256" key="6">
    <source>
        <dbReference type="ARBA" id="ARBA00022777"/>
    </source>
</evidence>
<comment type="caution">
    <text evidence="11">The sequence shown here is derived from an EMBL/GenBank/DDBJ whole genome shotgun (WGS) entry which is preliminary data.</text>
</comment>
<keyword evidence="12" id="KW-1185">Reference proteome</keyword>
<evidence type="ECO:0000256" key="3">
    <source>
        <dbReference type="ARBA" id="ARBA00022490"/>
    </source>
</evidence>
<evidence type="ECO:0000256" key="7">
    <source>
        <dbReference type="ARBA" id="ARBA00022840"/>
    </source>
</evidence>
<keyword evidence="4 9" id="KW-0808">Transferase</keyword>
<comment type="similarity">
    <text evidence="2 9 10">Belongs to the acetokinase family.</text>
</comment>
<evidence type="ECO:0000256" key="8">
    <source>
        <dbReference type="ARBA" id="ARBA00048596"/>
    </source>
</evidence>
<dbReference type="InterPro" id="IPR000890">
    <property type="entry name" value="Aliphatic_acid_kin_short-chain"/>
</dbReference>
<gene>
    <name evidence="9" type="primary">buk</name>
    <name evidence="11" type="ORF">C8263_10265</name>
</gene>
<dbReference type="SUPFAM" id="SSF53067">
    <property type="entry name" value="Actin-like ATPase domain"/>
    <property type="match status" value="2"/>
</dbReference>
<dbReference type="NCBIfam" id="NF002834">
    <property type="entry name" value="PRK03011.1-5"/>
    <property type="match status" value="1"/>
</dbReference>
<dbReference type="PROSITE" id="PS01076">
    <property type="entry name" value="ACETATE_KINASE_2"/>
    <property type="match status" value="1"/>
</dbReference>
<evidence type="ECO:0000256" key="2">
    <source>
        <dbReference type="ARBA" id="ARBA00008748"/>
    </source>
</evidence>
<dbReference type="RefSeq" id="WP_107138044.1">
    <property type="nucleotide sequence ID" value="NZ_PYSV01000009.1"/>
</dbReference>
<dbReference type="GO" id="GO:0006083">
    <property type="term" value="P:acetate metabolic process"/>
    <property type="evidence" value="ECO:0007669"/>
    <property type="project" value="TreeGrafter"/>
</dbReference>
<dbReference type="PANTHER" id="PTHR21060">
    <property type="entry name" value="ACETATE KINASE"/>
    <property type="match status" value="1"/>
</dbReference>
<keyword evidence="5 9" id="KW-0547">Nucleotide-binding</keyword>
<sequence length="361" mass="37135">MIAHVINPGSSSVKLACAALAPSANPALPGQLRVQLTRAELPLDAPPSPARVPALAQAILALTADWPAPDAVVGRGGFIGRVPTGTYRVTEELAAYAVQGEAGQEPPNLGGPLALAVARGRGVPAFIVDPQSADELLPEARLTGLRGVTRRGEFHALNARAVARRAAHEVGKRFHEARVVVAHLGATTSVTAFDQGRAVDTTGAGADGGPLGAMQSGPVPARALLRLAAEQGERALAGLASEGGFLALTGSANLRDLEARAPSDPEVQAAMGAFVHQVAKALGEQTGALSARPNAIVLTGGIARWDELMDRIERRVAWMAPVFIMPGEVELEALAEGAGRVLLGLEAAREWTPPGVVRGPA</sequence>
<dbReference type="Pfam" id="PF00871">
    <property type="entry name" value="Acetate_kinase"/>
    <property type="match status" value="1"/>
</dbReference>
<dbReference type="EMBL" id="PYSV01000009">
    <property type="protein sequence ID" value="PTA67797.1"/>
    <property type="molecule type" value="Genomic_DNA"/>
</dbReference>
<dbReference type="PANTHER" id="PTHR21060:SF20">
    <property type="entry name" value="BUTYRATE KINASE 1-RELATED"/>
    <property type="match status" value="1"/>
</dbReference>
<comment type="catalytic activity">
    <reaction evidence="8 9">
        <text>butanoate + ATP = butanoyl phosphate + ADP</text>
        <dbReference type="Rhea" id="RHEA:13585"/>
        <dbReference type="ChEBI" id="CHEBI:17968"/>
        <dbReference type="ChEBI" id="CHEBI:30616"/>
        <dbReference type="ChEBI" id="CHEBI:58079"/>
        <dbReference type="ChEBI" id="CHEBI:456216"/>
        <dbReference type="EC" id="2.7.2.7"/>
    </reaction>
</comment>
<protein>
    <recommendedName>
        <fullName evidence="9">Probable butyrate kinase</fullName>
        <shortName evidence="9">BK</shortName>
        <ecNumber evidence="9">2.7.2.7</ecNumber>
    </recommendedName>
    <alternativeName>
        <fullName evidence="9">Branched-chain carboxylic acid kinase</fullName>
    </alternativeName>
</protein>
<dbReference type="GO" id="GO:0005737">
    <property type="term" value="C:cytoplasm"/>
    <property type="evidence" value="ECO:0007669"/>
    <property type="project" value="UniProtKB-SubCell"/>
</dbReference>
<dbReference type="GO" id="GO:0005524">
    <property type="term" value="F:ATP binding"/>
    <property type="evidence" value="ECO:0007669"/>
    <property type="project" value="UniProtKB-KW"/>
</dbReference>
<evidence type="ECO:0000256" key="4">
    <source>
        <dbReference type="ARBA" id="ARBA00022679"/>
    </source>
</evidence>
<accession>A0A2T3W7L2</accession>
<organism evidence="11 12">
    <name type="scientific">Deinococcus arcticus</name>
    <dbReference type="NCBI Taxonomy" id="2136176"/>
    <lineage>
        <taxon>Bacteria</taxon>
        <taxon>Thermotogati</taxon>
        <taxon>Deinococcota</taxon>
        <taxon>Deinococci</taxon>
        <taxon>Deinococcales</taxon>
        <taxon>Deinococcaceae</taxon>
        <taxon>Deinococcus</taxon>
    </lineage>
</organism>
<dbReference type="InterPro" id="IPR043129">
    <property type="entry name" value="ATPase_NBD"/>
</dbReference>
<dbReference type="CDD" id="cd24011">
    <property type="entry name" value="ASKHA_NBD_BK"/>
    <property type="match status" value="1"/>
</dbReference>
<dbReference type="AlphaFoldDB" id="A0A2T3W7L2"/>